<keyword evidence="1" id="KW-1133">Transmembrane helix</keyword>
<feature type="transmembrane region" description="Helical" evidence="1">
    <location>
        <begin position="38"/>
        <end position="62"/>
    </location>
</feature>
<dbReference type="KEGG" id="lol:LACOL_0568"/>
<sequence>MKIRTFFLKFSLALVTGIVLLFNIYLFPRFPLHVIQNYFFIGALYTSALLFYWLVFEAFKILSLVERNLAFSGKCLTAVRNIKLAAGGIGIAYIALLPQFFVVANEEDAPGMVLIGVAVMMLPFIISTFVAVLQHLLQNAIELKQENDFTV</sequence>
<dbReference type="PATRIC" id="fig|1423778.4.peg.763"/>
<feature type="transmembrane region" description="Helical" evidence="1">
    <location>
        <begin position="82"/>
        <end position="101"/>
    </location>
</feature>
<proteinExistence type="predicted"/>
<comment type="caution">
    <text evidence="2">The sequence shown here is derived from an EMBL/GenBank/DDBJ whole genome shotgun (WGS) entry which is preliminary data.</text>
</comment>
<dbReference type="RefSeq" id="WP_057889701.1">
    <property type="nucleotide sequence ID" value="NZ_AZFE01000031.1"/>
</dbReference>
<keyword evidence="3" id="KW-1185">Reference proteome</keyword>
<dbReference type="Pfam" id="PF11188">
    <property type="entry name" value="DUF2975"/>
    <property type="match status" value="1"/>
</dbReference>
<dbReference type="AlphaFoldDB" id="A0A0R1RDI9"/>
<dbReference type="InterPro" id="IPR021354">
    <property type="entry name" value="DUF2975"/>
</dbReference>
<keyword evidence="1" id="KW-0812">Transmembrane</keyword>
<name>A0A0R1RDI9_9LACO</name>
<gene>
    <name evidence="2" type="ORF">FC70_GL000732</name>
</gene>
<accession>A0A0R1RDI9</accession>
<evidence type="ECO:0000313" key="3">
    <source>
        <dbReference type="Proteomes" id="UP000051697"/>
    </source>
</evidence>
<reference evidence="2 3" key="1">
    <citation type="journal article" date="2015" name="Genome Announc.">
        <title>Expanding the biotechnology potential of lactobacilli through comparative genomics of 213 strains and associated genera.</title>
        <authorList>
            <person name="Sun Z."/>
            <person name="Harris H.M."/>
            <person name="McCann A."/>
            <person name="Guo C."/>
            <person name="Argimon S."/>
            <person name="Zhang W."/>
            <person name="Yang X."/>
            <person name="Jeffery I.B."/>
            <person name="Cooney J.C."/>
            <person name="Kagawa T.F."/>
            <person name="Liu W."/>
            <person name="Song Y."/>
            <person name="Salvetti E."/>
            <person name="Wrobel A."/>
            <person name="Rasinkangas P."/>
            <person name="Parkhill J."/>
            <person name="Rea M.C."/>
            <person name="O'Sullivan O."/>
            <person name="Ritari J."/>
            <person name="Douillard F.P."/>
            <person name="Paul Ross R."/>
            <person name="Yang R."/>
            <person name="Briner A.E."/>
            <person name="Felis G.E."/>
            <person name="de Vos W.M."/>
            <person name="Barrangou R."/>
            <person name="Klaenhammer T.R."/>
            <person name="Caufield P.W."/>
            <person name="Cui Y."/>
            <person name="Zhang H."/>
            <person name="O'Toole P.W."/>
        </authorList>
    </citation>
    <scope>NUCLEOTIDE SEQUENCE [LARGE SCALE GENOMIC DNA]</scope>
    <source>
        <strain evidence="2 3">DSM 15707</strain>
    </source>
</reference>
<dbReference type="EMBL" id="AZFE01000031">
    <property type="protein sequence ID" value="KRL55136.1"/>
    <property type="molecule type" value="Genomic_DNA"/>
</dbReference>
<evidence type="ECO:0008006" key="4">
    <source>
        <dbReference type="Google" id="ProtNLM"/>
    </source>
</evidence>
<organism evidence="2 3">
    <name type="scientific">Paucilactobacillus oligofermentans DSM 15707 = LMG 22743</name>
    <dbReference type="NCBI Taxonomy" id="1423778"/>
    <lineage>
        <taxon>Bacteria</taxon>
        <taxon>Bacillati</taxon>
        <taxon>Bacillota</taxon>
        <taxon>Bacilli</taxon>
        <taxon>Lactobacillales</taxon>
        <taxon>Lactobacillaceae</taxon>
        <taxon>Paucilactobacillus</taxon>
    </lineage>
</organism>
<feature type="transmembrane region" description="Helical" evidence="1">
    <location>
        <begin position="113"/>
        <end position="137"/>
    </location>
</feature>
<evidence type="ECO:0000256" key="1">
    <source>
        <dbReference type="SAM" id="Phobius"/>
    </source>
</evidence>
<evidence type="ECO:0000313" key="2">
    <source>
        <dbReference type="EMBL" id="KRL55136.1"/>
    </source>
</evidence>
<dbReference type="STRING" id="1423778.FC70_GL000732"/>
<dbReference type="OrthoDB" id="1100174at2"/>
<keyword evidence="1" id="KW-0472">Membrane</keyword>
<feature type="transmembrane region" description="Helical" evidence="1">
    <location>
        <begin position="7"/>
        <end position="26"/>
    </location>
</feature>
<dbReference type="Proteomes" id="UP000051697">
    <property type="component" value="Unassembled WGS sequence"/>
</dbReference>
<protein>
    <recommendedName>
        <fullName evidence="4">DUF2975 domain-containing protein</fullName>
    </recommendedName>
</protein>